<dbReference type="EMBL" id="GBRH01280706">
    <property type="protein sequence ID" value="JAD17189.1"/>
    <property type="molecule type" value="Transcribed_RNA"/>
</dbReference>
<accession>A0A0A8XTA8</accession>
<evidence type="ECO:0000313" key="1">
    <source>
        <dbReference type="EMBL" id="JAD17189.1"/>
    </source>
</evidence>
<dbReference type="AlphaFoldDB" id="A0A0A8XTA8"/>
<reference evidence="1" key="1">
    <citation type="submission" date="2014-09" db="EMBL/GenBank/DDBJ databases">
        <authorList>
            <person name="Magalhaes I.L.F."/>
            <person name="Oliveira U."/>
            <person name="Santos F.R."/>
            <person name="Vidigal T.H.D.A."/>
            <person name="Brescovit A.D."/>
            <person name="Santos A.J."/>
        </authorList>
    </citation>
    <scope>NUCLEOTIDE SEQUENCE</scope>
    <source>
        <tissue evidence="1">Shoot tissue taken approximately 20 cm above the soil surface</tissue>
    </source>
</reference>
<name>A0A0A8XTA8_ARUDO</name>
<proteinExistence type="predicted"/>
<organism evidence="1">
    <name type="scientific">Arundo donax</name>
    <name type="common">Giant reed</name>
    <name type="synonym">Donax arundinaceus</name>
    <dbReference type="NCBI Taxonomy" id="35708"/>
    <lineage>
        <taxon>Eukaryota</taxon>
        <taxon>Viridiplantae</taxon>
        <taxon>Streptophyta</taxon>
        <taxon>Embryophyta</taxon>
        <taxon>Tracheophyta</taxon>
        <taxon>Spermatophyta</taxon>
        <taxon>Magnoliopsida</taxon>
        <taxon>Liliopsida</taxon>
        <taxon>Poales</taxon>
        <taxon>Poaceae</taxon>
        <taxon>PACMAD clade</taxon>
        <taxon>Arundinoideae</taxon>
        <taxon>Arundineae</taxon>
        <taxon>Arundo</taxon>
    </lineage>
</organism>
<sequence>MLNVSLLLQYRNLVFMSSFLDSSDNVSIKSSSLLYACN</sequence>
<reference evidence="1" key="2">
    <citation type="journal article" date="2015" name="Data Brief">
        <title>Shoot transcriptome of the giant reed, Arundo donax.</title>
        <authorList>
            <person name="Barrero R.A."/>
            <person name="Guerrero F.D."/>
            <person name="Moolhuijzen P."/>
            <person name="Goolsby J.A."/>
            <person name="Tidwell J."/>
            <person name="Bellgard S.E."/>
            <person name="Bellgard M.I."/>
        </authorList>
    </citation>
    <scope>NUCLEOTIDE SEQUENCE</scope>
    <source>
        <tissue evidence="1">Shoot tissue taken approximately 20 cm above the soil surface</tissue>
    </source>
</reference>
<protein>
    <submittedName>
        <fullName evidence="1">Uncharacterized protein</fullName>
    </submittedName>
</protein>